<comment type="caution">
    <text evidence="1">The sequence shown here is derived from an EMBL/GenBank/DDBJ whole genome shotgun (WGS) entry which is preliminary data.</text>
</comment>
<sequence length="94" mass="10791">MVIESNKIKDANAFFELGQRQRREVLAVRNGSVFLNSNRGREQWQHRRQWWQRSLSLLVICQCSLSARVTIENSPITLPVSCAIADNCEPIPLP</sequence>
<reference evidence="1 2" key="1">
    <citation type="journal article" date="2024" name="Ann. Entomol. Soc. Am.">
        <title>Genomic analyses of the southern and eastern yellowjacket wasps (Hymenoptera: Vespidae) reveal evolutionary signatures of social life.</title>
        <authorList>
            <person name="Catto M.A."/>
            <person name="Caine P.B."/>
            <person name="Orr S.E."/>
            <person name="Hunt B.G."/>
            <person name="Goodisman M.A.D."/>
        </authorList>
    </citation>
    <scope>NUCLEOTIDE SEQUENCE [LARGE SCALE GENOMIC DNA]</scope>
    <source>
        <strain evidence="1">232</strain>
        <tissue evidence="1">Head and thorax</tissue>
    </source>
</reference>
<dbReference type="EMBL" id="JAYRBN010000056">
    <property type="protein sequence ID" value="KAL2743312.1"/>
    <property type="molecule type" value="Genomic_DNA"/>
</dbReference>
<gene>
    <name evidence="1" type="ORF">V1477_008801</name>
</gene>
<protein>
    <submittedName>
        <fullName evidence="1">Uncharacterized protein</fullName>
    </submittedName>
</protein>
<keyword evidence="2" id="KW-1185">Reference proteome</keyword>
<proteinExistence type="predicted"/>
<name>A0ABD2CE24_VESMC</name>
<organism evidence="1 2">
    <name type="scientific">Vespula maculifrons</name>
    <name type="common">Eastern yellow jacket</name>
    <name type="synonym">Wasp</name>
    <dbReference type="NCBI Taxonomy" id="7453"/>
    <lineage>
        <taxon>Eukaryota</taxon>
        <taxon>Metazoa</taxon>
        <taxon>Ecdysozoa</taxon>
        <taxon>Arthropoda</taxon>
        <taxon>Hexapoda</taxon>
        <taxon>Insecta</taxon>
        <taxon>Pterygota</taxon>
        <taxon>Neoptera</taxon>
        <taxon>Endopterygota</taxon>
        <taxon>Hymenoptera</taxon>
        <taxon>Apocrita</taxon>
        <taxon>Aculeata</taxon>
        <taxon>Vespoidea</taxon>
        <taxon>Vespidae</taxon>
        <taxon>Vespinae</taxon>
        <taxon>Vespula</taxon>
    </lineage>
</organism>
<evidence type="ECO:0000313" key="1">
    <source>
        <dbReference type="EMBL" id="KAL2743312.1"/>
    </source>
</evidence>
<accession>A0ABD2CE24</accession>
<dbReference type="AlphaFoldDB" id="A0ABD2CE24"/>
<dbReference type="Proteomes" id="UP001607303">
    <property type="component" value="Unassembled WGS sequence"/>
</dbReference>
<evidence type="ECO:0000313" key="2">
    <source>
        <dbReference type="Proteomes" id="UP001607303"/>
    </source>
</evidence>